<dbReference type="AlphaFoldDB" id="W6MDQ2"/>
<name>W6MDQ2_9GAMM</name>
<proteinExistence type="predicted"/>
<keyword evidence="3" id="KW-1185">Reference proteome</keyword>
<evidence type="ECO:0000313" key="2">
    <source>
        <dbReference type="EMBL" id="CDI03258.1"/>
    </source>
</evidence>
<dbReference type="InterPro" id="IPR044060">
    <property type="entry name" value="Bacterial_rp_domain"/>
</dbReference>
<reference evidence="2" key="1">
    <citation type="submission" date="2013-07" db="EMBL/GenBank/DDBJ databases">
        <authorList>
            <person name="McIlroy S."/>
        </authorList>
    </citation>
    <scope>NUCLEOTIDE SEQUENCE [LARGE SCALE GENOMIC DNA]</scope>
    <source>
        <strain evidence="2">Run_A_D11</strain>
    </source>
</reference>
<accession>W6MDQ2</accession>
<feature type="domain" description="Bacterial repeat" evidence="1">
    <location>
        <begin position="10"/>
        <end position="85"/>
    </location>
</feature>
<dbReference type="Pfam" id="PF18998">
    <property type="entry name" value="Flg_new_2"/>
    <property type="match status" value="1"/>
</dbReference>
<reference evidence="2" key="2">
    <citation type="submission" date="2014-03" db="EMBL/GenBank/DDBJ databases">
        <title>Candidatus Competibacter-lineage genomes retrieved from metagenomes reveal functional metabolic diversity.</title>
        <authorList>
            <person name="McIlroy S.J."/>
            <person name="Albertsen M."/>
            <person name="Andresen E.K."/>
            <person name="Saunders A.M."/>
            <person name="Kristiansen R."/>
            <person name="Stokholm-Bjerregaard M."/>
            <person name="Nielsen K.L."/>
            <person name="Nielsen P.H."/>
        </authorList>
    </citation>
    <scope>NUCLEOTIDE SEQUENCE</scope>
    <source>
        <strain evidence="2">Run_A_D11</strain>
    </source>
</reference>
<protein>
    <recommendedName>
        <fullName evidence="1">Bacterial repeat domain-containing protein</fullName>
    </recommendedName>
</protein>
<evidence type="ECO:0000313" key="3">
    <source>
        <dbReference type="Proteomes" id="UP000035760"/>
    </source>
</evidence>
<sequence length="138" mass="14315">MGKVELSWHTVTTTITGSGTLTCALGQVNNDGITFSYVCTATPASGWQLSSYSNCTNNNDGTGTCTVSNLTANSPDQTIGVTFARGPISSNATAVPIDAPWMLVALSSLLGLLVHWGGGGIKLTLKPHRSQGRPPCFT</sequence>
<evidence type="ECO:0000259" key="1">
    <source>
        <dbReference type="Pfam" id="PF18998"/>
    </source>
</evidence>
<dbReference type="RefSeq" id="WP_048673856.1">
    <property type="nucleotide sequence ID" value="NZ_CBTJ020000054.1"/>
</dbReference>
<gene>
    <name evidence="2" type="ORF">BN873_460062</name>
</gene>
<dbReference type="Proteomes" id="UP000035760">
    <property type="component" value="Unassembled WGS sequence"/>
</dbReference>
<organism evidence="2 3">
    <name type="scientific">Candidatus Competibacter denitrificans Run_A_D11</name>
    <dbReference type="NCBI Taxonomy" id="1400863"/>
    <lineage>
        <taxon>Bacteria</taxon>
        <taxon>Pseudomonadati</taxon>
        <taxon>Pseudomonadota</taxon>
        <taxon>Gammaproteobacteria</taxon>
        <taxon>Candidatus Competibacteraceae</taxon>
        <taxon>Candidatus Competibacter</taxon>
    </lineage>
</organism>
<comment type="caution">
    <text evidence="2">The sequence shown here is derived from an EMBL/GenBank/DDBJ whole genome shotgun (WGS) entry which is preliminary data.</text>
</comment>
<dbReference type="EMBL" id="CBTJ020000054">
    <property type="protein sequence ID" value="CDI03258.1"/>
    <property type="molecule type" value="Genomic_DNA"/>
</dbReference>